<dbReference type="EMBL" id="BKCJ010000234">
    <property type="protein sequence ID" value="GEU31269.1"/>
    <property type="molecule type" value="Genomic_DNA"/>
</dbReference>
<reference evidence="2" key="1">
    <citation type="journal article" date="2019" name="Sci. Rep.">
        <title>Draft genome of Tanacetum cinerariifolium, the natural source of mosquito coil.</title>
        <authorList>
            <person name="Yamashiro T."/>
            <person name="Shiraishi A."/>
            <person name="Satake H."/>
            <person name="Nakayama K."/>
        </authorList>
    </citation>
    <scope>NUCLEOTIDE SEQUENCE</scope>
</reference>
<comment type="caution">
    <text evidence="2">The sequence shown here is derived from an EMBL/GenBank/DDBJ whole genome shotgun (WGS) entry which is preliminary data.</text>
</comment>
<proteinExistence type="predicted"/>
<evidence type="ECO:0000313" key="2">
    <source>
        <dbReference type="EMBL" id="GEU31269.1"/>
    </source>
</evidence>
<feature type="compositionally biased region" description="Gly residues" evidence="1">
    <location>
        <begin position="355"/>
        <end position="372"/>
    </location>
</feature>
<dbReference type="AlphaFoldDB" id="A0A6L2J2M2"/>
<evidence type="ECO:0000256" key="1">
    <source>
        <dbReference type="SAM" id="MobiDB-lite"/>
    </source>
</evidence>
<protein>
    <submittedName>
        <fullName evidence="2">Pentatricopeptide repeat-containing protein</fullName>
    </submittedName>
</protein>
<name>A0A6L2J2M2_TANCI</name>
<feature type="compositionally biased region" description="Polar residues" evidence="1">
    <location>
        <begin position="432"/>
        <end position="455"/>
    </location>
</feature>
<feature type="region of interest" description="Disordered" evidence="1">
    <location>
        <begin position="345"/>
        <end position="372"/>
    </location>
</feature>
<organism evidence="2">
    <name type="scientific">Tanacetum cinerariifolium</name>
    <name type="common">Dalmatian daisy</name>
    <name type="synonym">Chrysanthemum cinerariifolium</name>
    <dbReference type="NCBI Taxonomy" id="118510"/>
    <lineage>
        <taxon>Eukaryota</taxon>
        <taxon>Viridiplantae</taxon>
        <taxon>Streptophyta</taxon>
        <taxon>Embryophyta</taxon>
        <taxon>Tracheophyta</taxon>
        <taxon>Spermatophyta</taxon>
        <taxon>Magnoliopsida</taxon>
        <taxon>eudicotyledons</taxon>
        <taxon>Gunneridae</taxon>
        <taxon>Pentapetalae</taxon>
        <taxon>asterids</taxon>
        <taxon>campanulids</taxon>
        <taxon>Asterales</taxon>
        <taxon>Asteraceae</taxon>
        <taxon>Asteroideae</taxon>
        <taxon>Anthemideae</taxon>
        <taxon>Anthemidinae</taxon>
        <taxon>Tanacetum</taxon>
    </lineage>
</organism>
<feature type="region of interest" description="Disordered" evidence="1">
    <location>
        <begin position="150"/>
        <end position="171"/>
    </location>
</feature>
<sequence>MYVRHKISHRVPAAALCGYPASVYVNGFILEMAVRRMPYEQFAEFFKEKSGNLFQGPLKKRYCNAFSLNEMVDWAEIEVEPKGVETSNNNIDKALMQQMVLKLRLVLHTIAKKSDDESDYQLYKLINYLSPGEEELIELRNKMKANRVAKAKAKDNPDSEMNEPNNENNMLADNVRANDFSLWYERSGEAMVVAKCGQRKRRLFDLEKVDLVMEKHKCKVSPNQCTNAKMYALAKYEKTVCEHYAMLRSYGKAILYSNHGSIVKLEVTVNPDGKTYFDRVPQSYVPAWFETDMYFVTYHNFFKPVPRMNFWPDQSMYSTVLPPKPIKKRIRAICEGGSLTRASKRGLVRDEGARGSKGGASGSRGRRGAGGLRGDASGSKLVLVGLEVVLVFLEELLVGLEEVLVGLVVLVGQEVKVLVGLVVLVGQESQDEPQQTQHEPMQTQNVDQVEQTQEQAEIDLTQMEQT</sequence>
<feature type="region of interest" description="Disordered" evidence="1">
    <location>
        <begin position="430"/>
        <end position="466"/>
    </location>
</feature>
<accession>A0A6L2J2M2</accession>
<gene>
    <name evidence="2" type="ORF">Tci_003247</name>
</gene>